<dbReference type="EMBL" id="PHEX01000070">
    <property type="protein sequence ID" value="PKQ27631.1"/>
    <property type="molecule type" value="Genomic_DNA"/>
</dbReference>
<dbReference type="Proteomes" id="UP000233654">
    <property type="component" value="Unassembled WGS sequence"/>
</dbReference>
<evidence type="ECO:0000256" key="1">
    <source>
        <dbReference type="ARBA" id="ARBA00005086"/>
    </source>
</evidence>
<dbReference type="PROSITE" id="PS00067">
    <property type="entry name" value="3HCDH"/>
    <property type="match status" value="1"/>
</dbReference>
<feature type="site" description="Important for catalytic activity" evidence="4">
    <location>
        <position position="140"/>
    </location>
</feature>
<dbReference type="SUPFAM" id="SSF51735">
    <property type="entry name" value="NAD(P)-binding Rossmann-fold domains"/>
    <property type="match status" value="1"/>
</dbReference>
<accession>A0A2N3G4I3</accession>
<evidence type="ECO:0000256" key="4">
    <source>
        <dbReference type="PIRSR" id="PIRSR000105-1"/>
    </source>
</evidence>
<evidence type="ECO:0000256" key="2">
    <source>
        <dbReference type="ARBA" id="ARBA00009463"/>
    </source>
</evidence>
<evidence type="ECO:0000313" key="9">
    <source>
        <dbReference type="Proteomes" id="UP000233654"/>
    </source>
</evidence>
<proteinExistence type="inferred from homology"/>
<dbReference type="Gene3D" id="1.10.1040.10">
    <property type="entry name" value="N-(1-d-carboxylethyl)-l-norvaline Dehydrogenase, domain 2"/>
    <property type="match status" value="1"/>
</dbReference>
<dbReference type="Pfam" id="PF02737">
    <property type="entry name" value="3HCDH_N"/>
    <property type="match status" value="1"/>
</dbReference>
<dbReference type="InterPro" id="IPR006108">
    <property type="entry name" value="3HC_DH_C"/>
</dbReference>
<comment type="pathway">
    <text evidence="1">Lipid metabolism; butanoate metabolism.</text>
</comment>
<evidence type="ECO:0000259" key="6">
    <source>
        <dbReference type="Pfam" id="PF00725"/>
    </source>
</evidence>
<keyword evidence="3" id="KW-0560">Oxidoreductase</keyword>
<dbReference type="PANTHER" id="PTHR48075">
    <property type="entry name" value="3-HYDROXYACYL-COA DEHYDROGENASE FAMILY PROTEIN"/>
    <property type="match status" value="1"/>
</dbReference>
<dbReference type="GO" id="GO:0008691">
    <property type="term" value="F:3-hydroxybutyryl-CoA dehydrogenase activity"/>
    <property type="evidence" value="ECO:0007669"/>
    <property type="project" value="TreeGrafter"/>
</dbReference>
<feature type="binding site" evidence="5">
    <location>
        <position position="49"/>
    </location>
    <ligand>
        <name>CoA</name>
        <dbReference type="ChEBI" id="CHEBI:57287"/>
    </ligand>
</feature>
<sequence length="294" mass="31551">MAIKKVFVVGAGLMGGGITQVAATAGYEVTMRDMTDEILEKSVKTIEWSVGKFASKGKITEEQAKAAISNIKTTTELADAADADLVIEAVFEKLELKQEIFKALDEICKPECVLASNTSAISITSIASATSRPELVVGTHFFSPVPMMRLCELVRGLETSDAALGACEEFAKSIGKETVVVNKDVAGFVANRVGLAMSSVAVSLVAAGVATPQDVDKTMRLGFGHAMGPCETADLTGIDVLMNAMKSIYNETKDERYWPPELLQRMAAAGLLGRKTKKGFYDYNSGQQEAYWKL</sequence>
<dbReference type="PIRSF" id="PIRSF000105">
    <property type="entry name" value="HCDH"/>
    <property type="match status" value="1"/>
</dbReference>
<dbReference type="InterPro" id="IPR022694">
    <property type="entry name" value="3-OHacyl-CoA_DH"/>
</dbReference>
<dbReference type="InterPro" id="IPR006180">
    <property type="entry name" value="3-OHacyl-CoA_DH_CS"/>
</dbReference>
<dbReference type="SUPFAM" id="SSF48179">
    <property type="entry name" value="6-phosphogluconate dehydrogenase C-terminal domain-like"/>
    <property type="match status" value="1"/>
</dbReference>
<dbReference type="PANTHER" id="PTHR48075:SF5">
    <property type="entry name" value="3-HYDROXYBUTYRYL-COA DEHYDROGENASE"/>
    <property type="match status" value="1"/>
</dbReference>
<feature type="binding site" evidence="5">
    <location>
        <position position="56"/>
    </location>
    <ligand>
        <name>CoA</name>
        <dbReference type="ChEBI" id="CHEBI:57287"/>
    </ligand>
</feature>
<feature type="binding site" evidence="5">
    <location>
        <position position="119"/>
    </location>
    <ligand>
        <name>CoA</name>
        <dbReference type="ChEBI" id="CHEBI:57287"/>
    </ligand>
</feature>
<protein>
    <submittedName>
        <fullName evidence="8">3-hydroxybutyryl-CoA dehydrogenase</fullName>
    </submittedName>
</protein>
<dbReference type="InterPro" id="IPR006176">
    <property type="entry name" value="3-OHacyl-CoA_DH_NAD-bd"/>
</dbReference>
<dbReference type="Pfam" id="PF00725">
    <property type="entry name" value="3HCDH"/>
    <property type="match status" value="1"/>
</dbReference>
<dbReference type="InterPro" id="IPR008927">
    <property type="entry name" value="6-PGluconate_DH-like_C_sf"/>
</dbReference>
<dbReference type="FunFam" id="3.40.50.720:FF:000009">
    <property type="entry name" value="Fatty oxidation complex, alpha subunit"/>
    <property type="match status" value="1"/>
</dbReference>
<evidence type="ECO:0000313" key="8">
    <source>
        <dbReference type="EMBL" id="PKQ27631.1"/>
    </source>
</evidence>
<name>A0A2N3G4I3_9ACTN</name>
<dbReference type="Gene3D" id="3.40.50.720">
    <property type="entry name" value="NAD(P)-binding Rossmann-like Domain"/>
    <property type="match status" value="1"/>
</dbReference>
<evidence type="ECO:0000256" key="3">
    <source>
        <dbReference type="ARBA" id="ARBA00023002"/>
    </source>
</evidence>
<comment type="caution">
    <text evidence="8">The sequence shown here is derived from an EMBL/GenBank/DDBJ whole genome shotgun (WGS) entry which is preliminary data.</text>
</comment>
<gene>
    <name evidence="8" type="ORF">CVT63_06950</name>
</gene>
<dbReference type="AlphaFoldDB" id="A0A2N3G4I3"/>
<dbReference type="InterPro" id="IPR036291">
    <property type="entry name" value="NAD(P)-bd_dom_sf"/>
</dbReference>
<evidence type="ECO:0000259" key="7">
    <source>
        <dbReference type="Pfam" id="PF02737"/>
    </source>
</evidence>
<comment type="similarity">
    <text evidence="2">Belongs to the 3-hydroxyacyl-CoA dehydrogenase family.</text>
</comment>
<reference evidence="8 9" key="1">
    <citation type="journal article" date="2017" name="ISME J.">
        <title>Potential for microbial H2 and metal transformations associated with novel bacteria and archaea in deep terrestrial subsurface sediments.</title>
        <authorList>
            <person name="Hernsdorf A.W."/>
            <person name="Amano Y."/>
            <person name="Miyakawa K."/>
            <person name="Ise K."/>
            <person name="Suzuki Y."/>
            <person name="Anantharaman K."/>
            <person name="Probst A."/>
            <person name="Burstein D."/>
            <person name="Thomas B.C."/>
            <person name="Banfield J.F."/>
        </authorList>
    </citation>
    <scope>NUCLEOTIDE SEQUENCE [LARGE SCALE GENOMIC DNA]</scope>
    <source>
        <strain evidence="8">HGW-Actinobacteria-3</strain>
    </source>
</reference>
<dbReference type="GO" id="GO:0006635">
    <property type="term" value="P:fatty acid beta-oxidation"/>
    <property type="evidence" value="ECO:0007669"/>
    <property type="project" value="TreeGrafter"/>
</dbReference>
<organism evidence="8 9">
    <name type="scientific">Candidatus Anoxymicrobium japonicum</name>
    <dbReference type="NCBI Taxonomy" id="2013648"/>
    <lineage>
        <taxon>Bacteria</taxon>
        <taxon>Bacillati</taxon>
        <taxon>Actinomycetota</taxon>
        <taxon>Candidatus Geothermincolia</taxon>
        <taxon>Candidatus Geothermincolales</taxon>
        <taxon>Candidatus Anoxymicrobiaceae</taxon>
        <taxon>Candidatus Anoxymicrobium</taxon>
    </lineage>
</organism>
<dbReference type="GO" id="GO:0070403">
    <property type="term" value="F:NAD+ binding"/>
    <property type="evidence" value="ECO:0007669"/>
    <property type="project" value="InterPro"/>
</dbReference>
<feature type="domain" description="3-hydroxyacyl-CoA dehydrogenase C-terminal" evidence="6">
    <location>
        <begin position="187"/>
        <end position="283"/>
    </location>
</feature>
<feature type="domain" description="3-hydroxyacyl-CoA dehydrogenase NAD binding" evidence="7">
    <location>
        <begin position="5"/>
        <end position="184"/>
    </location>
</feature>
<evidence type="ECO:0000256" key="5">
    <source>
        <dbReference type="PIRSR" id="PIRSR000105-3"/>
    </source>
</evidence>
<dbReference type="InterPro" id="IPR013328">
    <property type="entry name" value="6PGD_dom2"/>
</dbReference>